<dbReference type="EMBL" id="GGEC01058387">
    <property type="protein sequence ID" value="MBX38871.1"/>
    <property type="molecule type" value="Transcribed_RNA"/>
</dbReference>
<protein>
    <submittedName>
        <fullName evidence="1">Uncharacterized protein</fullName>
    </submittedName>
</protein>
<name>A0A2P2N8R3_RHIMU</name>
<dbReference type="AlphaFoldDB" id="A0A2P2N8R3"/>
<sequence>MERPTPEAWHKYASQIALKDPYINVNYNKYMFHILQLFSHYF</sequence>
<organism evidence="1">
    <name type="scientific">Rhizophora mucronata</name>
    <name type="common">Asiatic mangrove</name>
    <dbReference type="NCBI Taxonomy" id="61149"/>
    <lineage>
        <taxon>Eukaryota</taxon>
        <taxon>Viridiplantae</taxon>
        <taxon>Streptophyta</taxon>
        <taxon>Embryophyta</taxon>
        <taxon>Tracheophyta</taxon>
        <taxon>Spermatophyta</taxon>
        <taxon>Magnoliopsida</taxon>
        <taxon>eudicotyledons</taxon>
        <taxon>Gunneridae</taxon>
        <taxon>Pentapetalae</taxon>
        <taxon>rosids</taxon>
        <taxon>fabids</taxon>
        <taxon>Malpighiales</taxon>
        <taxon>Rhizophoraceae</taxon>
        <taxon>Rhizophora</taxon>
    </lineage>
</organism>
<proteinExistence type="predicted"/>
<accession>A0A2P2N8R3</accession>
<reference evidence="1" key="1">
    <citation type="submission" date="2018-02" db="EMBL/GenBank/DDBJ databases">
        <title>Rhizophora mucronata_Transcriptome.</title>
        <authorList>
            <person name="Meera S.P."/>
            <person name="Sreeshan A."/>
            <person name="Augustine A."/>
        </authorList>
    </citation>
    <scope>NUCLEOTIDE SEQUENCE</scope>
    <source>
        <tissue evidence="1">Leaf</tissue>
    </source>
</reference>
<evidence type="ECO:0000313" key="1">
    <source>
        <dbReference type="EMBL" id="MBX38871.1"/>
    </source>
</evidence>